<dbReference type="Gene3D" id="3.40.50.150">
    <property type="entry name" value="Vaccinia Virus protein VP39"/>
    <property type="match status" value="1"/>
</dbReference>
<feature type="region of interest" description="Disordered" evidence="16">
    <location>
        <begin position="372"/>
        <end position="419"/>
    </location>
</feature>
<dbReference type="AlphaFoldDB" id="A0A3S1AQ12"/>
<dbReference type="InterPro" id="IPR029063">
    <property type="entry name" value="SAM-dependent_MTases_sf"/>
</dbReference>
<dbReference type="InterPro" id="IPR002905">
    <property type="entry name" value="Trm1"/>
</dbReference>
<gene>
    <name evidence="17" type="ORF">EGW08_023528</name>
</gene>
<evidence type="ECO:0000256" key="8">
    <source>
        <dbReference type="ARBA" id="ARBA00022694"/>
    </source>
</evidence>
<sequence>MMEDASEKIKPDKDFKELGVLFENHSQKNVIQLKAKRFNWKLKIYREFVLATLSALDTERKQRLEKESSSSEFYALDAYSCTGLAAIQWKKYVQDIHVTAADHDEISLIKENAERNSLTCSTWQLDPSRVLGDPKASQAGNEIFSCRADAKSLMTMEAFNFIYLSPYKNGSSCLEPAFQSLASGGVLALVVPDLSIFSRAPHVVRREFSAQIIKTEYLKEMAARVVLAEAARSAAKYSKGISVLYVVSQEDYLLMAVRVYRGQKAVDSTLNNVCQLLHCRFCEERLFLPNQLAPYDDPYGLLTCTCKSENLGKTAVIIGPMWKGCIYKTDFLNSIVNEGNKLKLSAKFVEMASLLVIESMCLSGSEKANSGLAQEDLKSQVNSDGKTSSDSETSENKVTNVDEPTKLPKEITVPSGHPDLVPMTMKEAPRHTENQGCFTHSGKRKVDMAEEKSLSKRQKRNFVEESELQGVPFYYNVSRSKKGIPHKLNNLVKILQENGHRASRTHFDPCGIRTSASVSQFMQILE</sequence>
<keyword evidence="18" id="KW-1185">Reference proteome</keyword>
<keyword evidence="9" id="KW-0479">Metal-binding</keyword>
<dbReference type="GO" id="GO:0160104">
    <property type="term" value="F:tRNA (guanine(26)-N2)-dimethyltransferase activity"/>
    <property type="evidence" value="ECO:0007669"/>
    <property type="project" value="UniProtKB-UniRule"/>
</dbReference>
<comment type="caution">
    <text evidence="17">The sequence shown here is derived from an EMBL/GenBank/DDBJ whole genome shotgun (WGS) entry which is preliminary data.</text>
</comment>
<dbReference type="PANTHER" id="PTHR10631">
    <property type="entry name" value="N 2 ,N 2 -DIMETHYLGUANOSINE TRNA METHYLTRANSFERASE"/>
    <property type="match status" value="1"/>
</dbReference>
<accession>A0A3S1AQ12</accession>
<dbReference type="GO" id="GO:0000049">
    <property type="term" value="F:tRNA binding"/>
    <property type="evidence" value="ECO:0007669"/>
    <property type="project" value="UniProtKB-UniRule"/>
</dbReference>
<comment type="subcellular location">
    <subcellularLocation>
        <location evidence="1">Nucleus</location>
        <location evidence="1">Nucleolus</location>
    </subcellularLocation>
</comment>
<dbReference type="EMBL" id="RQTK01002075">
    <property type="protein sequence ID" value="RUS68709.1"/>
    <property type="molecule type" value="Genomic_DNA"/>
</dbReference>
<keyword evidence="2" id="KW-1017">Isopeptide bond</keyword>
<keyword evidence="7 15" id="KW-0949">S-adenosyl-L-methionine</keyword>
<evidence type="ECO:0000256" key="5">
    <source>
        <dbReference type="ARBA" id="ARBA00022603"/>
    </source>
</evidence>
<keyword evidence="4 15" id="KW-0820">tRNA-binding</keyword>
<evidence type="ECO:0000256" key="9">
    <source>
        <dbReference type="ARBA" id="ARBA00022723"/>
    </source>
</evidence>
<evidence type="ECO:0000313" key="18">
    <source>
        <dbReference type="Proteomes" id="UP000271974"/>
    </source>
</evidence>
<dbReference type="Pfam" id="PF02005">
    <property type="entry name" value="TRM"/>
    <property type="match status" value="1"/>
</dbReference>
<evidence type="ECO:0000256" key="2">
    <source>
        <dbReference type="ARBA" id="ARBA00022499"/>
    </source>
</evidence>
<keyword evidence="5 15" id="KW-0489">Methyltransferase</keyword>
<evidence type="ECO:0000256" key="15">
    <source>
        <dbReference type="PROSITE-ProRule" id="PRU00958"/>
    </source>
</evidence>
<keyword evidence="8 15" id="KW-0819">tRNA processing</keyword>
<evidence type="ECO:0000256" key="12">
    <source>
        <dbReference type="ARBA" id="ARBA00022843"/>
    </source>
</evidence>
<dbReference type="Gene3D" id="3.30.56.70">
    <property type="entry name" value="N2,N2-dimethylguanosine tRNA methyltransferase, C-terminal domain"/>
    <property type="match status" value="1"/>
</dbReference>
<dbReference type="GO" id="GO:0008270">
    <property type="term" value="F:zinc ion binding"/>
    <property type="evidence" value="ECO:0007669"/>
    <property type="project" value="UniProtKB-KW"/>
</dbReference>
<dbReference type="STRING" id="188477.A0A3S1AQ12"/>
<evidence type="ECO:0000256" key="6">
    <source>
        <dbReference type="ARBA" id="ARBA00022679"/>
    </source>
</evidence>
<dbReference type="GO" id="GO:0005730">
    <property type="term" value="C:nucleolus"/>
    <property type="evidence" value="ECO:0007669"/>
    <property type="project" value="UniProtKB-SubCell"/>
</dbReference>
<dbReference type="OrthoDB" id="6349953at2759"/>
<evidence type="ECO:0000256" key="1">
    <source>
        <dbReference type="ARBA" id="ARBA00004604"/>
    </source>
</evidence>
<protein>
    <recommendedName>
        <fullName evidence="15">tRNA (guanine(26)-N(2))-dimethyltransferase</fullName>
        <ecNumber evidence="15">2.1.1.216</ecNumber>
    </recommendedName>
</protein>
<keyword evidence="13 15" id="KW-0694">RNA-binding</keyword>
<evidence type="ECO:0000256" key="4">
    <source>
        <dbReference type="ARBA" id="ARBA00022555"/>
    </source>
</evidence>
<feature type="compositionally biased region" description="Polar residues" evidence="16">
    <location>
        <begin position="379"/>
        <end position="399"/>
    </location>
</feature>
<evidence type="ECO:0000256" key="13">
    <source>
        <dbReference type="ARBA" id="ARBA00022884"/>
    </source>
</evidence>
<evidence type="ECO:0000256" key="16">
    <source>
        <dbReference type="SAM" id="MobiDB-lite"/>
    </source>
</evidence>
<evidence type="ECO:0000313" key="17">
    <source>
        <dbReference type="EMBL" id="RUS68709.1"/>
    </source>
</evidence>
<organism evidence="17 18">
    <name type="scientific">Elysia chlorotica</name>
    <name type="common">Eastern emerald elysia</name>
    <name type="synonym">Sea slug</name>
    <dbReference type="NCBI Taxonomy" id="188477"/>
    <lineage>
        <taxon>Eukaryota</taxon>
        <taxon>Metazoa</taxon>
        <taxon>Spiralia</taxon>
        <taxon>Lophotrochozoa</taxon>
        <taxon>Mollusca</taxon>
        <taxon>Gastropoda</taxon>
        <taxon>Heterobranchia</taxon>
        <taxon>Euthyneura</taxon>
        <taxon>Panpulmonata</taxon>
        <taxon>Sacoglossa</taxon>
        <taxon>Placobranchoidea</taxon>
        <taxon>Plakobranchidae</taxon>
        <taxon>Elysia</taxon>
    </lineage>
</organism>
<reference evidence="17 18" key="1">
    <citation type="submission" date="2019-01" db="EMBL/GenBank/DDBJ databases">
        <title>A draft genome assembly of the solar-powered sea slug Elysia chlorotica.</title>
        <authorList>
            <person name="Cai H."/>
            <person name="Li Q."/>
            <person name="Fang X."/>
            <person name="Li J."/>
            <person name="Curtis N.E."/>
            <person name="Altenburger A."/>
            <person name="Shibata T."/>
            <person name="Feng M."/>
            <person name="Maeda T."/>
            <person name="Schwartz J.A."/>
            <person name="Shigenobu S."/>
            <person name="Lundholm N."/>
            <person name="Nishiyama T."/>
            <person name="Yang H."/>
            <person name="Hasebe M."/>
            <person name="Li S."/>
            <person name="Pierce S.K."/>
            <person name="Wang J."/>
        </authorList>
    </citation>
    <scope>NUCLEOTIDE SEQUENCE [LARGE SCALE GENOMIC DNA]</scope>
    <source>
        <strain evidence="17">EC2010</strain>
        <tissue evidence="17">Whole organism of an adult</tissue>
    </source>
</reference>
<evidence type="ECO:0000256" key="11">
    <source>
        <dbReference type="ARBA" id="ARBA00022833"/>
    </source>
</evidence>
<comment type="similarity">
    <text evidence="15">Belongs to the class I-like SAM-binding methyltransferase superfamily. Trm1 family.</text>
</comment>
<dbReference type="InterPro" id="IPR042296">
    <property type="entry name" value="tRNA_met_Trm1_C"/>
</dbReference>
<proteinExistence type="inferred from homology"/>
<evidence type="ECO:0000256" key="3">
    <source>
        <dbReference type="ARBA" id="ARBA00022553"/>
    </source>
</evidence>
<comment type="catalytic activity">
    <reaction evidence="15">
        <text>guanosine(26) in tRNA + 2 S-adenosyl-L-methionine = N(2)-dimethylguanosine(26) in tRNA + 2 S-adenosyl-L-homocysteine + 2 H(+)</text>
        <dbReference type="Rhea" id="RHEA:43140"/>
        <dbReference type="Rhea" id="RHEA-COMP:10359"/>
        <dbReference type="Rhea" id="RHEA-COMP:10360"/>
        <dbReference type="ChEBI" id="CHEBI:15378"/>
        <dbReference type="ChEBI" id="CHEBI:57856"/>
        <dbReference type="ChEBI" id="CHEBI:59789"/>
        <dbReference type="ChEBI" id="CHEBI:74269"/>
        <dbReference type="ChEBI" id="CHEBI:74513"/>
        <dbReference type="EC" id="2.1.1.216"/>
    </reaction>
</comment>
<dbReference type="SUPFAM" id="SSF53335">
    <property type="entry name" value="S-adenosyl-L-methionine-dependent methyltransferases"/>
    <property type="match status" value="2"/>
</dbReference>
<name>A0A3S1AQ12_ELYCH</name>
<keyword evidence="3" id="KW-0597">Phosphoprotein</keyword>
<dbReference type="GO" id="GO:0002940">
    <property type="term" value="P:tRNA N2-guanine methylation"/>
    <property type="evidence" value="ECO:0007669"/>
    <property type="project" value="TreeGrafter"/>
</dbReference>
<keyword evidence="12" id="KW-0832">Ubl conjugation</keyword>
<dbReference type="PROSITE" id="PS51626">
    <property type="entry name" value="SAM_MT_TRM1"/>
    <property type="match status" value="1"/>
</dbReference>
<keyword evidence="10" id="KW-0863">Zinc-finger</keyword>
<dbReference type="EC" id="2.1.1.216" evidence="15"/>
<keyword evidence="14" id="KW-0539">Nucleus</keyword>
<evidence type="ECO:0000256" key="7">
    <source>
        <dbReference type="ARBA" id="ARBA00022691"/>
    </source>
</evidence>
<evidence type="ECO:0000256" key="14">
    <source>
        <dbReference type="ARBA" id="ARBA00023242"/>
    </source>
</evidence>
<dbReference type="PANTHER" id="PTHR10631:SF1">
    <property type="entry name" value="TRMT1-LIKE PROTEIN"/>
    <property type="match status" value="1"/>
</dbReference>
<evidence type="ECO:0000256" key="10">
    <source>
        <dbReference type="ARBA" id="ARBA00022771"/>
    </source>
</evidence>
<dbReference type="Proteomes" id="UP000271974">
    <property type="component" value="Unassembled WGS sequence"/>
</dbReference>
<keyword evidence="11" id="KW-0862">Zinc</keyword>
<keyword evidence="6 15" id="KW-0808">Transferase</keyword>